<name>M7WLX1_RHOT1</name>
<organism evidence="2 3">
    <name type="scientific">Rhodotorula toruloides (strain NP11)</name>
    <name type="common">Yeast</name>
    <name type="synonym">Rhodosporidium toruloides</name>
    <dbReference type="NCBI Taxonomy" id="1130832"/>
    <lineage>
        <taxon>Eukaryota</taxon>
        <taxon>Fungi</taxon>
        <taxon>Dikarya</taxon>
        <taxon>Basidiomycota</taxon>
        <taxon>Pucciniomycotina</taxon>
        <taxon>Microbotryomycetes</taxon>
        <taxon>Sporidiobolales</taxon>
        <taxon>Sporidiobolaceae</taxon>
        <taxon>Rhodotorula</taxon>
    </lineage>
</organism>
<reference evidence="2 3" key="1">
    <citation type="journal article" date="2012" name="Nat. Commun.">
        <title>A multi-omic map of the lipid-producing yeast Rhodosporidium toruloides.</title>
        <authorList>
            <person name="Zhu Z."/>
            <person name="Zhang S."/>
            <person name="Liu H."/>
            <person name="Shen H."/>
            <person name="Lin X."/>
            <person name="Yang F."/>
            <person name="Zhou Y.J."/>
            <person name="Jin G."/>
            <person name="Ye M."/>
            <person name="Zou H."/>
            <person name="Zou H."/>
            <person name="Zhao Z.K."/>
        </authorList>
    </citation>
    <scope>NUCLEOTIDE SEQUENCE [LARGE SCALE GENOMIC DNA]</scope>
    <source>
        <strain evidence="2 3">NP11</strain>
    </source>
</reference>
<dbReference type="GeneID" id="27369590"/>
<proteinExistence type="predicted"/>
<dbReference type="EMBL" id="KB722675">
    <property type="protein sequence ID" value="EMS18830.1"/>
    <property type="molecule type" value="Genomic_DNA"/>
</dbReference>
<evidence type="ECO:0000313" key="2">
    <source>
        <dbReference type="EMBL" id="EMS18830.1"/>
    </source>
</evidence>
<evidence type="ECO:0000313" key="3">
    <source>
        <dbReference type="Proteomes" id="UP000016926"/>
    </source>
</evidence>
<keyword evidence="1" id="KW-0175">Coiled coil</keyword>
<feature type="coiled-coil region" evidence="1">
    <location>
        <begin position="133"/>
        <end position="160"/>
    </location>
</feature>
<keyword evidence="3" id="KW-1185">Reference proteome</keyword>
<dbReference type="Proteomes" id="UP000016926">
    <property type="component" value="Unassembled WGS sequence"/>
</dbReference>
<dbReference type="RefSeq" id="XP_016269949.1">
    <property type="nucleotide sequence ID" value="XM_016419238.1"/>
</dbReference>
<sequence>MAGGATCLTVHSPVRCVVPVCPASIRRLSSEPKHQVLSQRRARKGKTAAQRRAEDIAMFARMRNPEIAKLGRYLYFKPPWLVPPPPISFDPSIDMRRLGRPKTEQDKQERALCRAWKKVEGRTRAKKLRAEMELAFEEELMKALDRIAELSEEIGALKVKTDLGRLAIEADEVEVGGEAVRDWCVLPELSPRLPRLIITLQTEDNV</sequence>
<evidence type="ECO:0000256" key="1">
    <source>
        <dbReference type="SAM" id="Coils"/>
    </source>
</evidence>
<gene>
    <name evidence="2" type="ORF">RHTO_05577</name>
</gene>
<accession>M7WLX1</accession>
<protein>
    <submittedName>
        <fullName evidence="2">Uncharacterized protein</fullName>
    </submittedName>
</protein>
<dbReference type="AlphaFoldDB" id="M7WLX1"/>
<dbReference type="HOGENOM" id="CLU_1415906_0_0_1"/>